<feature type="transmembrane region" description="Helical" evidence="1">
    <location>
        <begin position="119"/>
        <end position="142"/>
    </location>
</feature>
<keyword evidence="2" id="KW-1185">Reference proteome</keyword>
<feature type="transmembrane region" description="Helical" evidence="1">
    <location>
        <begin position="72"/>
        <end position="98"/>
    </location>
</feature>
<keyword evidence="1" id="KW-1133">Transmembrane helix</keyword>
<sequence>MTTGLADMFNTVDRVLAISYPIRYATQKKRFVLVALASISAVFGFVFILMLVERIEPGRYDVMFGRHITYRMSSMIMMVNAGVALFNVPVAVVFFCKLRKFNKSLMRSNKSASTANTAVLHQMILSIVFWIVPTIANIIALFSDSHRKAMELLMYLKFTIWTYENALKSRSFIRFIRSHSRSPLLAPTSVTWCTLSPLLGNCRAVCIIGPVGTLLQNVTKFSAISISVRELRQ</sequence>
<accession>A0A1I8ADU0</accession>
<name>A0A1I8ADU0_9BILA</name>
<dbReference type="Gene3D" id="1.20.1070.10">
    <property type="entry name" value="Rhodopsin 7-helix transmembrane proteins"/>
    <property type="match status" value="1"/>
</dbReference>
<protein>
    <submittedName>
        <fullName evidence="3">G_PROTEIN_RECEP_F1_2 domain-containing protein</fullName>
    </submittedName>
</protein>
<dbReference type="AlphaFoldDB" id="A0A1I8ADU0"/>
<dbReference type="SUPFAM" id="SSF81321">
    <property type="entry name" value="Family A G protein-coupled receptor-like"/>
    <property type="match status" value="1"/>
</dbReference>
<dbReference type="WBParaSite" id="L893_g4759.t1">
    <property type="protein sequence ID" value="L893_g4759.t1"/>
    <property type="gene ID" value="L893_g4759"/>
</dbReference>
<proteinExistence type="predicted"/>
<organism evidence="2 3">
    <name type="scientific">Steinernema glaseri</name>
    <dbReference type="NCBI Taxonomy" id="37863"/>
    <lineage>
        <taxon>Eukaryota</taxon>
        <taxon>Metazoa</taxon>
        <taxon>Ecdysozoa</taxon>
        <taxon>Nematoda</taxon>
        <taxon>Chromadorea</taxon>
        <taxon>Rhabditida</taxon>
        <taxon>Tylenchina</taxon>
        <taxon>Panagrolaimomorpha</taxon>
        <taxon>Strongyloidoidea</taxon>
        <taxon>Steinernematidae</taxon>
        <taxon>Steinernema</taxon>
    </lineage>
</organism>
<feature type="transmembrane region" description="Helical" evidence="1">
    <location>
        <begin position="31"/>
        <end position="52"/>
    </location>
</feature>
<dbReference type="Proteomes" id="UP000095287">
    <property type="component" value="Unplaced"/>
</dbReference>
<keyword evidence="1" id="KW-0812">Transmembrane</keyword>
<keyword evidence="1" id="KW-0472">Membrane</keyword>
<evidence type="ECO:0000256" key="1">
    <source>
        <dbReference type="SAM" id="Phobius"/>
    </source>
</evidence>
<reference evidence="3" key="1">
    <citation type="submission" date="2016-11" db="UniProtKB">
        <authorList>
            <consortium name="WormBaseParasite"/>
        </authorList>
    </citation>
    <scope>IDENTIFICATION</scope>
</reference>
<evidence type="ECO:0000313" key="2">
    <source>
        <dbReference type="Proteomes" id="UP000095287"/>
    </source>
</evidence>
<evidence type="ECO:0000313" key="3">
    <source>
        <dbReference type="WBParaSite" id="L893_g4759.t1"/>
    </source>
</evidence>